<evidence type="ECO:0000313" key="2">
    <source>
        <dbReference type="Proteomes" id="UP000050525"/>
    </source>
</evidence>
<protein>
    <submittedName>
        <fullName evidence="1">Uncharacterized protein</fullName>
    </submittedName>
</protein>
<comment type="caution">
    <text evidence="1">The sequence shown here is derived from an EMBL/GenBank/DDBJ whole genome shotgun (WGS) entry which is preliminary data.</text>
</comment>
<accession>A0A151NA55</accession>
<organism evidence="1 2">
    <name type="scientific">Alligator mississippiensis</name>
    <name type="common">American alligator</name>
    <dbReference type="NCBI Taxonomy" id="8496"/>
    <lineage>
        <taxon>Eukaryota</taxon>
        <taxon>Metazoa</taxon>
        <taxon>Chordata</taxon>
        <taxon>Craniata</taxon>
        <taxon>Vertebrata</taxon>
        <taxon>Euteleostomi</taxon>
        <taxon>Archelosauria</taxon>
        <taxon>Archosauria</taxon>
        <taxon>Crocodylia</taxon>
        <taxon>Alligatoridae</taxon>
        <taxon>Alligatorinae</taxon>
        <taxon>Alligator</taxon>
    </lineage>
</organism>
<sequence length="101" mass="11241">MFSTYSEQQKTIAIAASDPMLADDAIPCLAIRANPGIEVAKENETFRLWYSSDRGVEVIIELVLDFVRVGHADTCFPFGFAAMTTPEECVTIFSFIRLKSD</sequence>
<dbReference type="AlphaFoldDB" id="A0A151NA55"/>
<reference evidence="1 2" key="1">
    <citation type="journal article" date="2012" name="Genome Biol.">
        <title>Sequencing three crocodilian genomes to illuminate the evolution of archosaurs and amniotes.</title>
        <authorList>
            <person name="St John J.A."/>
            <person name="Braun E.L."/>
            <person name="Isberg S.R."/>
            <person name="Miles L.G."/>
            <person name="Chong A.Y."/>
            <person name="Gongora J."/>
            <person name="Dalzell P."/>
            <person name="Moran C."/>
            <person name="Bed'hom B."/>
            <person name="Abzhanov A."/>
            <person name="Burgess S.C."/>
            <person name="Cooksey A.M."/>
            <person name="Castoe T.A."/>
            <person name="Crawford N.G."/>
            <person name="Densmore L.D."/>
            <person name="Drew J.C."/>
            <person name="Edwards S.V."/>
            <person name="Faircloth B.C."/>
            <person name="Fujita M.K."/>
            <person name="Greenwold M.J."/>
            <person name="Hoffmann F.G."/>
            <person name="Howard J.M."/>
            <person name="Iguchi T."/>
            <person name="Janes D.E."/>
            <person name="Khan S.Y."/>
            <person name="Kohno S."/>
            <person name="de Koning A.J."/>
            <person name="Lance S.L."/>
            <person name="McCarthy F.M."/>
            <person name="McCormack J.E."/>
            <person name="Merchant M.E."/>
            <person name="Peterson D.G."/>
            <person name="Pollock D.D."/>
            <person name="Pourmand N."/>
            <person name="Raney B.J."/>
            <person name="Roessler K.A."/>
            <person name="Sanford J.R."/>
            <person name="Sawyer R.H."/>
            <person name="Schmidt C.J."/>
            <person name="Triplett E.W."/>
            <person name="Tuberville T.D."/>
            <person name="Venegas-Anaya M."/>
            <person name="Howard J.T."/>
            <person name="Jarvis E.D."/>
            <person name="Guillette L.J.Jr."/>
            <person name="Glenn T.C."/>
            <person name="Green R.E."/>
            <person name="Ray D.A."/>
        </authorList>
    </citation>
    <scope>NUCLEOTIDE SEQUENCE [LARGE SCALE GENOMIC DNA]</scope>
    <source>
        <strain evidence="1">KSC_2009_1</strain>
    </source>
</reference>
<keyword evidence="2" id="KW-1185">Reference proteome</keyword>
<proteinExistence type="predicted"/>
<evidence type="ECO:0000313" key="1">
    <source>
        <dbReference type="EMBL" id="KYO33637.1"/>
    </source>
</evidence>
<dbReference type="EMBL" id="AKHW03003682">
    <property type="protein sequence ID" value="KYO33637.1"/>
    <property type="molecule type" value="Genomic_DNA"/>
</dbReference>
<name>A0A151NA55_ALLMI</name>
<gene>
    <name evidence="1" type="ORF">Y1Q_0008787</name>
</gene>
<dbReference type="Proteomes" id="UP000050525">
    <property type="component" value="Unassembled WGS sequence"/>
</dbReference>